<dbReference type="InParanoid" id="D8LE66"/>
<dbReference type="OrthoDB" id="206950at2759"/>
<feature type="compositionally biased region" description="Basic and acidic residues" evidence="2">
    <location>
        <begin position="46"/>
        <end position="62"/>
    </location>
</feature>
<sequence>MSSKWASDDDGQDDAGNGSPLTPNSPPYEHKDSGSGGGRRSRRPRPGRDDIDAAAAEKDRPPVKTVAGGWELDGAGSASSEAQKKSGGQKTTTQQKPIEGGSNRANRRNHFDNEETEILVIPDLEDEGEEDVETKVAAAPQNTTRRVPSLRELDEDLKYAIPSGADGLDMSLLTKTLVPSEMLEEDDSPWEFDSLLQSVTQEFNAEKRLAFRAKLGTDDDGSTATTFERRSSSQEQGGSRRSSRALVA</sequence>
<keyword evidence="1" id="KW-0970">Cilium biogenesis/degradation</keyword>
<dbReference type="GO" id="GO:0005929">
    <property type="term" value="C:cilium"/>
    <property type="evidence" value="ECO:0007669"/>
    <property type="project" value="TreeGrafter"/>
</dbReference>
<gene>
    <name evidence="3" type="ORF">Esi_0013_0037</name>
</gene>
<dbReference type="InterPro" id="IPR029302">
    <property type="entry name" value="IFT43"/>
</dbReference>
<dbReference type="PANTHER" id="PTHR33724">
    <property type="entry name" value="INTRAFLAGELLAR TRANSPORT PROTEIN 43 HOMOLOG"/>
    <property type="match status" value="1"/>
</dbReference>
<feature type="region of interest" description="Disordered" evidence="2">
    <location>
        <begin position="214"/>
        <end position="248"/>
    </location>
</feature>
<dbReference type="GO" id="GO:0030991">
    <property type="term" value="C:intraciliary transport particle A"/>
    <property type="evidence" value="ECO:0007669"/>
    <property type="project" value="InterPro"/>
</dbReference>
<dbReference type="EMBL" id="FN649760">
    <property type="protein sequence ID" value="CBN74139.1"/>
    <property type="molecule type" value="Genomic_DNA"/>
</dbReference>
<reference evidence="3 4" key="1">
    <citation type="journal article" date="2010" name="Nature">
        <title>The Ectocarpus genome and the independent evolution of multicellularity in brown algae.</title>
        <authorList>
            <person name="Cock J.M."/>
            <person name="Sterck L."/>
            <person name="Rouze P."/>
            <person name="Scornet D."/>
            <person name="Allen A.E."/>
            <person name="Amoutzias G."/>
            <person name="Anthouard V."/>
            <person name="Artiguenave F."/>
            <person name="Aury J.M."/>
            <person name="Badger J.H."/>
            <person name="Beszteri B."/>
            <person name="Billiau K."/>
            <person name="Bonnet E."/>
            <person name="Bothwell J.H."/>
            <person name="Bowler C."/>
            <person name="Boyen C."/>
            <person name="Brownlee C."/>
            <person name="Carrano C.J."/>
            <person name="Charrier B."/>
            <person name="Cho G.Y."/>
            <person name="Coelho S.M."/>
            <person name="Collen J."/>
            <person name="Corre E."/>
            <person name="Da Silva C."/>
            <person name="Delage L."/>
            <person name="Delaroque N."/>
            <person name="Dittami S.M."/>
            <person name="Doulbeau S."/>
            <person name="Elias M."/>
            <person name="Farnham G."/>
            <person name="Gachon C.M."/>
            <person name="Gschloessl B."/>
            <person name="Heesch S."/>
            <person name="Jabbari K."/>
            <person name="Jubin C."/>
            <person name="Kawai H."/>
            <person name="Kimura K."/>
            <person name="Kloareg B."/>
            <person name="Kupper F.C."/>
            <person name="Lang D."/>
            <person name="Le Bail A."/>
            <person name="Leblanc C."/>
            <person name="Lerouge P."/>
            <person name="Lohr M."/>
            <person name="Lopez P.J."/>
            <person name="Martens C."/>
            <person name="Maumus F."/>
            <person name="Michel G."/>
            <person name="Miranda-Saavedra D."/>
            <person name="Morales J."/>
            <person name="Moreau H."/>
            <person name="Motomura T."/>
            <person name="Nagasato C."/>
            <person name="Napoli C.A."/>
            <person name="Nelson D.R."/>
            <person name="Nyvall-Collen P."/>
            <person name="Peters A.F."/>
            <person name="Pommier C."/>
            <person name="Potin P."/>
            <person name="Poulain J."/>
            <person name="Quesneville H."/>
            <person name="Read B."/>
            <person name="Rensing S.A."/>
            <person name="Ritter A."/>
            <person name="Rousvoal S."/>
            <person name="Samanta M."/>
            <person name="Samson G."/>
            <person name="Schroeder D.C."/>
            <person name="Segurens B."/>
            <person name="Strittmatter M."/>
            <person name="Tonon T."/>
            <person name="Tregear J.W."/>
            <person name="Valentin K."/>
            <person name="von Dassow P."/>
            <person name="Yamagishi T."/>
            <person name="Van de Peer Y."/>
            <person name="Wincker P."/>
        </authorList>
    </citation>
    <scope>NUCLEOTIDE SEQUENCE [LARGE SCALE GENOMIC DNA]</scope>
    <source>
        <strain evidence="4">Ec32 / CCAP1310/4</strain>
    </source>
</reference>
<evidence type="ECO:0000256" key="1">
    <source>
        <dbReference type="ARBA" id="ARBA00022794"/>
    </source>
</evidence>
<dbReference type="Pfam" id="PF15305">
    <property type="entry name" value="IFT43"/>
    <property type="match status" value="1"/>
</dbReference>
<dbReference type="AlphaFoldDB" id="D8LE66"/>
<dbReference type="PANTHER" id="PTHR33724:SF1">
    <property type="entry name" value="INTRAFLAGELLAR TRANSPORT PROTEIN 43 HOMOLOG"/>
    <property type="match status" value="1"/>
</dbReference>
<evidence type="ECO:0000313" key="4">
    <source>
        <dbReference type="Proteomes" id="UP000002630"/>
    </source>
</evidence>
<name>D8LE66_ECTSI</name>
<feature type="region of interest" description="Disordered" evidence="2">
    <location>
        <begin position="1"/>
        <end position="116"/>
    </location>
</feature>
<evidence type="ECO:0000313" key="3">
    <source>
        <dbReference type="EMBL" id="CBN74139.1"/>
    </source>
</evidence>
<evidence type="ECO:0000256" key="2">
    <source>
        <dbReference type="SAM" id="MobiDB-lite"/>
    </source>
</evidence>
<keyword evidence="4" id="KW-1185">Reference proteome</keyword>
<dbReference type="Proteomes" id="UP000002630">
    <property type="component" value="Unassembled WGS sequence"/>
</dbReference>
<accession>D8LE66</accession>
<protein>
    <recommendedName>
        <fullName evidence="5">Intraflagellar transport protein 43</fullName>
    </recommendedName>
</protein>
<organism evidence="3 4">
    <name type="scientific">Ectocarpus siliculosus</name>
    <name type="common">Brown alga</name>
    <name type="synonym">Conferva siliculosa</name>
    <dbReference type="NCBI Taxonomy" id="2880"/>
    <lineage>
        <taxon>Eukaryota</taxon>
        <taxon>Sar</taxon>
        <taxon>Stramenopiles</taxon>
        <taxon>Ochrophyta</taxon>
        <taxon>PX clade</taxon>
        <taxon>Phaeophyceae</taxon>
        <taxon>Ectocarpales</taxon>
        <taxon>Ectocarpaceae</taxon>
        <taxon>Ectocarpus</taxon>
    </lineage>
</organism>
<feature type="compositionally biased region" description="Polar residues" evidence="2">
    <location>
        <begin position="77"/>
        <end position="96"/>
    </location>
</feature>
<dbReference type="GO" id="GO:0035721">
    <property type="term" value="P:intraciliary retrograde transport"/>
    <property type="evidence" value="ECO:0007669"/>
    <property type="project" value="TreeGrafter"/>
</dbReference>
<evidence type="ECO:0008006" key="5">
    <source>
        <dbReference type="Google" id="ProtNLM"/>
    </source>
</evidence>
<dbReference type="eggNOG" id="ENOG502RXJ2">
    <property type="taxonomic scope" value="Eukaryota"/>
</dbReference>
<proteinExistence type="predicted"/>